<dbReference type="Proteomes" id="UP000627838">
    <property type="component" value="Unassembled WGS sequence"/>
</dbReference>
<reference evidence="4 5" key="1">
    <citation type="submission" date="2020-10" db="EMBL/GenBank/DDBJ databases">
        <title>Sequencing the genomes of 1000 actinobacteria strains.</title>
        <authorList>
            <person name="Klenk H.-P."/>
        </authorList>
    </citation>
    <scope>NUCLEOTIDE SEQUENCE [LARGE SCALE GENOMIC DNA]</scope>
    <source>
        <strain evidence="4 5">DSM 46744</strain>
    </source>
</reference>
<comment type="caution">
    <text evidence="4">The sequence shown here is derived from an EMBL/GenBank/DDBJ whole genome shotgun (WGS) entry which is preliminary data.</text>
</comment>
<keyword evidence="1" id="KW-0051">Antiviral defense</keyword>
<gene>
    <name evidence="4" type="ORF">H4W34_003789</name>
</gene>
<evidence type="ECO:0000313" key="4">
    <source>
        <dbReference type="EMBL" id="MBE1533956.1"/>
    </source>
</evidence>
<comment type="subunit">
    <text evidence="2">Part of the Csm effector complex that includes Cas10, Csm2, Csm3, Csm4 and Csm5.</text>
</comment>
<evidence type="ECO:0000259" key="3">
    <source>
        <dbReference type="Pfam" id="PF03787"/>
    </source>
</evidence>
<dbReference type="PANTHER" id="PTHR39965">
    <property type="entry name" value="CRISPR SYSTEM CMR SUBUNIT CMR6"/>
    <property type="match status" value="1"/>
</dbReference>
<protein>
    <submittedName>
        <fullName evidence="4">CRISPR-associated protein Cmr6</fullName>
    </submittedName>
</protein>
<dbReference type="InterPro" id="IPR005537">
    <property type="entry name" value="RAMP_III_fam"/>
</dbReference>
<dbReference type="EMBL" id="JADBDZ010000001">
    <property type="protein sequence ID" value="MBE1533956.1"/>
    <property type="molecule type" value="Genomic_DNA"/>
</dbReference>
<evidence type="ECO:0000313" key="5">
    <source>
        <dbReference type="Proteomes" id="UP000627838"/>
    </source>
</evidence>
<proteinExistence type="predicted"/>
<dbReference type="PANTHER" id="PTHR39965:SF1">
    <property type="entry name" value="CRISPR SYSTEM CMR SUBUNIT CMR6"/>
    <property type="match status" value="1"/>
</dbReference>
<dbReference type="Pfam" id="PF03787">
    <property type="entry name" value="RAMPs"/>
    <property type="match status" value="1"/>
</dbReference>
<evidence type="ECO:0000256" key="2">
    <source>
        <dbReference type="ARBA" id="ARBA00093789"/>
    </source>
</evidence>
<keyword evidence="5" id="KW-1185">Reference proteome</keyword>
<sequence>MHSAPGIGLGAGANALILLHRVVFVDDEGSIDKRGGDLLLKWAAVEGLGQEPGLLQRVSARRTAMLDSLRARGAGVARLRVRPEWRMAVGLGNRANPHEIGLSLHGTYGWPVIPGSTLKGMTAAWARRSGGADIERIFGSPRPGVDAREAARQGTVRFLDALPADEPVTVTVDVVTPHAQPYYGSANTGASGSGVVPPAEHHNPIPSMFLTVSGGLFAVDLTGPADDVRQAARWCREAFDELGVGAKTAAGYGYANAMTAEG</sequence>
<name>A0ABR9JUA1_9ACTN</name>
<dbReference type="InterPro" id="IPR010172">
    <property type="entry name" value="CRISPR-assoc_prot_TM1791"/>
</dbReference>
<feature type="domain" description="CRISPR type III-associated protein" evidence="3">
    <location>
        <begin position="94"/>
        <end position="254"/>
    </location>
</feature>
<evidence type="ECO:0000256" key="1">
    <source>
        <dbReference type="ARBA" id="ARBA00023118"/>
    </source>
</evidence>
<dbReference type="NCBIfam" id="TIGR01898">
    <property type="entry name" value="cas_TM1791_cmr6"/>
    <property type="match status" value="1"/>
</dbReference>
<accession>A0ABR9JUA1</accession>
<dbReference type="RefSeq" id="WP_192760412.1">
    <property type="nucleotide sequence ID" value="NZ_JADBDZ010000001.1"/>
</dbReference>
<organism evidence="4 5">
    <name type="scientific">Actinomadura algeriensis</name>
    <dbReference type="NCBI Taxonomy" id="1679523"/>
    <lineage>
        <taxon>Bacteria</taxon>
        <taxon>Bacillati</taxon>
        <taxon>Actinomycetota</taxon>
        <taxon>Actinomycetes</taxon>
        <taxon>Streptosporangiales</taxon>
        <taxon>Thermomonosporaceae</taxon>
        <taxon>Actinomadura</taxon>
    </lineage>
</organism>